<dbReference type="EMBL" id="CM002242">
    <property type="protein sequence ID" value="EAA30009.3"/>
    <property type="molecule type" value="Genomic_DNA"/>
</dbReference>
<dbReference type="GeneID" id="3875385"/>
<reference evidence="1 2" key="1">
    <citation type="journal article" date="2003" name="Nature">
        <title>The genome sequence of the filamentous fungus Neurospora crassa.</title>
        <authorList>
            <person name="Galagan J.E."/>
            <person name="Calvo S.E."/>
            <person name="Borkovich K.A."/>
            <person name="Selker E.U."/>
            <person name="Read N.D."/>
            <person name="Jaffe D."/>
            <person name="FitzHugh W."/>
            <person name="Ma L.J."/>
            <person name="Smirnov S."/>
            <person name="Purcell S."/>
            <person name="Rehman B."/>
            <person name="Elkins T."/>
            <person name="Engels R."/>
            <person name="Wang S."/>
            <person name="Nielsen C.B."/>
            <person name="Butler J."/>
            <person name="Endrizzi M."/>
            <person name="Qui D."/>
            <person name="Ianakiev P."/>
            <person name="Bell-Pedersen D."/>
            <person name="Nelson M.A."/>
            <person name="Werner-Washburne M."/>
            <person name="Selitrennikoff C.P."/>
            <person name="Kinsey J.A."/>
            <person name="Braun E.L."/>
            <person name="Zelter A."/>
            <person name="Schulte U."/>
            <person name="Kothe G.O."/>
            <person name="Jedd G."/>
            <person name="Mewes W."/>
            <person name="Staben C."/>
            <person name="Marcotte E."/>
            <person name="Greenberg D."/>
            <person name="Roy A."/>
            <person name="Foley K."/>
            <person name="Naylor J."/>
            <person name="Stange-Thomann N."/>
            <person name="Barrett R."/>
            <person name="Gnerre S."/>
            <person name="Kamal M."/>
            <person name="Kamvysselis M."/>
            <person name="Mauceli E."/>
            <person name="Bielke C."/>
            <person name="Rudd S."/>
            <person name="Frishman D."/>
            <person name="Krystofova S."/>
            <person name="Rasmussen C."/>
            <person name="Metzenberg R.L."/>
            <person name="Perkins D.D."/>
            <person name="Kroken S."/>
            <person name="Cogoni C."/>
            <person name="Macino G."/>
            <person name="Catcheside D."/>
            <person name="Li W."/>
            <person name="Pratt R.J."/>
            <person name="Osmani S.A."/>
            <person name="DeSouza C.P."/>
            <person name="Glass L."/>
            <person name="Orbach M.J."/>
            <person name="Berglund J.A."/>
            <person name="Voelker R."/>
            <person name="Yarden O."/>
            <person name="Plamann M."/>
            <person name="Seiler S."/>
            <person name="Dunlap J."/>
            <person name="Radford A."/>
            <person name="Aramayo R."/>
            <person name="Natvig D.O."/>
            <person name="Alex L.A."/>
            <person name="Mannhaupt G."/>
            <person name="Ebbole D.J."/>
            <person name="Freitag M."/>
            <person name="Paulsen I."/>
            <person name="Sachs M.S."/>
            <person name="Lander E.S."/>
            <person name="Nusbaum C."/>
            <person name="Birren B."/>
        </authorList>
    </citation>
    <scope>NUCLEOTIDE SEQUENCE [LARGE SCALE GENOMIC DNA]</scope>
    <source>
        <strain evidence="2">ATCC 24698 / 74-OR23-1A / CBS 708.71 / DSM 1257 / FGSC 987</strain>
    </source>
</reference>
<protein>
    <submittedName>
        <fullName evidence="1">Uncharacterized protein</fullName>
    </submittedName>
</protein>
<dbReference type="KEGG" id="ncr:NCU06898"/>
<evidence type="ECO:0000313" key="2">
    <source>
        <dbReference type="Proteomes" id="UP000001805"/>
    </source>
</evidence>
<keyword evidence="2" id="KW-1185">Reference proteome</keyword>
<dbReference type="Proteomes" id="UP000001805">
    <property type="component" value="Chromosome 7, Linkage Group VII"/>
</dbReference>
<sequence>MVSWHTTKETKFSGRKCKSAGVVLAALSAMTGGEERERGSVTAAVFVGGTVVVVAVPVVGVGVGNGAGVVEVGVGLGVRRGAYGQQNCTWVYVLCECPS</sequence>
<dbReference type="PaxDb" id="5141-EFNCRP00000006790"/>
<dbReference type="VEuPathDB" id="FungiDB:NCU06898"/>
<accession>Q7S3F5</accession>
<gene>
    <name evidence="1" type="ORF">NCU06898</name>
</gene>
<proteinExistence type="predicted"/>
<dbReference type="RefSeq" id="XP_959245.3">
    <property type="nucleotide sequence ID" value="XM_954152.3"/>
</dbReference>
<dbReference type="HOGENOM" id="CLU_1571088_0_0_1"/>
<evidence type="ECO:0000313" key="1">
    <source>
        <dbReference type="EMBL" id="EAA30009.3"/>
    </source>
</evidence>
<organism evidence="1 2">
    <name type="scientific">Neurospora crassa (strain ATCC 24698 / 74-OR23-1A / CBS 708.71 / DSM 1257 / FGSC 987)</name>
    <dbReference type="NCBI Taxonomy" id="367110"/>
    <lineage>
        <taxon>Eukaryota</taxon>
        <taxon>Fungi</taxon>
        <taxon>Dikarya</taxon>
        <taxon>Ascomycota</taxon>
        <taxon>Pezizomycotina</taxon>
        <taxon>Sordariomycetes</taxon>
        <taxon>Sordariomycetidae</taxon>
        <taxon>Sordariales</taxon>
        <taxon>Sordariaceae</taxon>
        <taxon>Neurospora</taxon>
    </lineage>
</organism>
<dbReference type="AlphaFoldDB" id="Q7S3F5"/>
<dbReference type="InParanoid" id="Q7S3F5"/>
<name>Q7S3F5_NEUCR</name>